<evidence type="ECO:0000313" key="2">
    <source>
        <dbReference type="EMBL" id="CAJ0603359.1"/>
    </source>
</evidence>
<feature type="region of interest" description="Disordered" evidence="1">
    <location>
        <begin position="1"/>
        <end position="31"/>
    </location>
</feature>
<dbReference type="AlphaFoldDB" id="A0AA36H464"/>
<organism evidence="2 3">
    <name type="scientific">Cylicocyclus nassatus</name>
    <name type="common">Nematode worm</name>
    <dbReference type="NCBI Taxonomy" id="53992"/>
    <lineage>
        <taxon>Eukaryota</taxon>
        <taxon>Metazoa</taxon>
        <taxon>Ecdysozoa</taxon>
        <taxon>Nematoda</taxon>
        <taxon>Chromadorea</taxon>
        <taxon>Rhabditida</taxon>
        <taxon>Rhabditina</taxon>
        <taxon>Rhabditomorpha</taxon>
        <taxon>Strongyloidea</taxon>
        <taxon>Strongylidae</taxon>
        <taxon>Cylicocyclus</taxon>
    </lineage>
</organism>
<evidence type="ECO:0000256" key="1">
    <source>
        <dbReference type="SAM" id="MobiDB-lite"/>
    </source>
</evidence>
<comment type="caution">
    <text evidence="2">The sequence shown here is derived from an EMBL/GenBank/DDBJ whole genome shotgun (WGS) entry which is preliminary data.</text>
</comment>
<proteinExistence type="predicted"/>
<accession>A0AA36H464</accession>
<dbReference type="EMBL" id="CATQJL010000305">
    <property type="protein sequence ID" value="CAJ0603359.1"/>
    <property type="molecule type" value="Genomic_DNA"/>
</dbReference>
<gene>
    <name evidence="2" type="ORF">CYNAS_LOCUS15342</name>
</gene>
<name>A0AA36H464_CYLNA</name>
<sequence length="640" mass="71832">MMYTMLTSGHKMSVQDDSDARKAKPSTSNCGEDVIYDDLQVEEMEQYEVVEEDGNFAVNGMLYHDDPRCSPHRVVKRGARLAQRTLGGNPRRQPHRESRVNSFRHLLGYADKSDTDTSQNVSLGEVAPARVFVTNDVSGMHLDWPLYSQQAESFATAAHIIVSEAALIRNSLICMTVPQEFTEVGTFVISMTGLEDRHEVTQDGLGSWGSPQGTTKFYNFCPTTRKLTTATPDAYTYKVQCNRYIHPGTDERGHFIRKIYCGITSTGEACSYAVTTYSWEGTPHPITVTVPASLPTKQHPYGARSWEAADIDLSVDEGIMHRGQPLLSRVAVDFTLACKILLGGVEIEQHRICAQVPHDFRDGGTFLVDIESCGGERMLCKDGHEWLKPSGSSRFFHFDDDGTISRVDRAGAVPPNDEFDVQVLAKRYECSDVPSFVRKIYVARDKSDEPRINTHVAVVTFHWKSEPVIARANRDAIIAKKRQTESPSGGRADLRNNDVATLRMKKSVPLTRLKIGTRQIVRPKALPAMDVLSRVRLSHTDHLRRLALTKKSENLCRLAAVLDRAEPILERFEQYLLAQHCQEGNDAIWVEQHQNLVEESPGKNRHRAEQCVIVDRNGEPVDVQPGVETHLLTRPSCFHR</sequence>
<evidence type="ECO:0000313" key="3">
    <source>
        <dbReference type="Proteomes" id="UP001176961"/>
    </source>
</evidence>
<reference evidence="2" key="1">
    <citation type="submission" date="2023-07" db="EMBL/GenBank/DDBJ databases">
        <authorList>
            <consortium name="CYATHOMIX"/>
        </authorList>
    </citation>
    <scope>NUCLEOTIDE SEQUENCE</scope>
    <source>
        <strain evidence="2">N/A</strain>
    </source>
</reference>
<protein>
    <submittedName>
        <fullName evidence="2">Uncharacterized protein</fullName>
    </submittedName>
</protein>
<keyword evidence="3" id="KW-1185">Reference proteome</keyword>
<dbReference type="Proteomes" id="UP001176961">
    <property type="component" value="Unassembled WGS sequence"/>
</dbReference>